<reference evidence="1 2" key="1">
    <citation type="submission" date="2018-09" db="EMBL/GenBank/DDBJ databases">
        <title>Genome sequence and characterization of the bcs clusters for the production of nanocellulose from the low pH resistant strain Komagataeibacter medellinensis ID13488.</title>
        <authorList>
            <person name="Hernandez-Arriaga A.M."/>
            <person name="Del Cerro C."/>
            <person name="Urbina L."/>
            <person name="Eceiza A."/>
            <person name="Retegi A."/>
            <person name="Prieto M.A."/>
        </authorList>
    </citation>
    <scope>NUCLEOTIDE SEQUENCE [LARGE SCALE GENOMIC DNA]</scope>
    <source>
        <strain evidence="1 2">ID13488</strain>
    </source>
</reference>
<dbReference type="EMBL" id="QYAZ01000002">
    <property type="protein sequence ID" value="KAB8122451.1"/>
    <property type="molecule type" value="Genomic_DNA"/>
</dbReference>
<gene>
    <name evidence="1" type="ORF">D3W54_14770</name>
</gene>
<dbReference type="Pfam" id="PF11134">
    <property type="entry name" value="Phage_stabilise"/>
    <property type="match status" value="1"/>
</dbReference>
<name>A0ABQ6VR83_9PROT</name>
<protein>
    <recommendedName>
        <fullName evidence="3">Bacteriophage P22, Gp10, DNA-stabilising</fullName>
    </recommendedName>
</protein>
<evidence type="ECO:0000313" key="1">
    <source>
        <dbReference type="EMBL" id="KAB8122451.1"/>
    </source>
</evidence>
<sequence length="477" mass="51925">MGRINLSGGTYQARSLAVAAQRCLNLYPEPIPQEQKEPILFAYYPTPGNAAFCTLTGVVRCLYTTSQGDLIACVGAGIYLIDDLGNSTQIGTISAGTTQVRIQDNGLTLFVVDGSATGGWYCALPAVGSATYGDMTQIADEAFYGSQTIAVLDTFLLFTKPGSNHWYVAPANFTNETDTPFDSLYIASKTSYPDLIVGIAVIGQTIWIFGEQTTELWYDSGATDFPFQRMPSILADQGCEAPYSIATTFGQVFWLGRDRQGHARVYMGADNMSVPISTFAVDQALNSYGGLSSAIGNTYQQDGHQYYVLTIPDMGKTWVFDATTKLWHERCGGSSSGAEARIRANCWAAAYGRIFCGDFENGVIYEVSTSFLDDAGASIKRQRAFPHLLTDGKRGIHRQFIVDMQNGSGITVDVDWSDDRGATFCNPVPLQIGTSGNVWPSIWRLGVARDRVYRLTWTGPAQTALMGAFIQIDPVRT</sequence>
<dbReference type="RefSeq" id="WP_153472400.1">
    <property type="nucleotide sequence ID" value="NZ_QYAZ01000002.1"/>
</dbReference>
<comment type="caution">
    <text evidence="1">The sequence shown here is derived from an EMBL/GenBank/DDBJ whole genome shotgun (WGS) entry which is preliminary data.</text>
</comment>
<keyword evidence="2" id="KW-1185">Reference proteome</keyword>
<evidence type="ECO:0000313" key="2">
    <source>
        <dbReference type="Proteomes" id="UP000427842"/>
    </source>
</evidence>
<proteinExistence type="predicted"/>
<dbReference type="Proteomes" id="UP000427842">
    <property type="component" value="Unassembled WGS sequence"/>
</dbReference>
<accession>A0ABQ6VR83</accession>
<organism evidence="1 2">
    <name type="scientific">Komagataeibacter medellinensis</name>
    <dbReference type="NCBI Taxonomy" id="1177712"/>
    <lineage>
        <taxon>Bacteria</taxon>
        <taxon>Pseudomonadati</taxon>
        <taxon>Pseudomonadota</taxon>
        <taxon>Alphaproteobacteria</taxon>
        <taxon>Acetobacterales</taxon>
        <taxon>Acetobacteraceae</taxon>
        <taxon>Komagataeibacter</taxon>
    </lineage>
</organism>
<dbReference type="InterPro" id="IPR021098">
    <property type="entry name" value="Phage_P22_Gp10"/>
</dbReference>
<evidence type="ECO:0008006" key="3">
    <source>
        <dbReference type="Google" id="ProtNLM"/>
    </source>
</evidence>